<evidence type="ECO:0000313" key="2">
    <source>
        <dbReference type="EMBL" id="KAH0547328.1"/>
    </source>
</evidence>
<organism evidence="2 3">
    <name type="scientific">Cotesia glomerata</name>
    <name type="common">Lepidopteran parasitic wasp</name>
    <name type="synonym">Apanteles glomeratus</name>
    <dbReference type="NCBI Taxonomy" id="32391"/>
    <lineage>
        <taxon>Eukaryota</taxon>
        <taxon>Metazoa</taxon>
        <taxon>Ecdysozoa</taxon>
        <taxon>Arthropoda</taxon>
        <taxon>Hexapoda</taxon>
        <taxon>Insecta</taxon>
        <taxon>Pterygota</taxon>
        <taxon>Neoptera</taxon>
        <taxon>Endopterygota</taxon>
        <taxon>Hymenoptera</taxon>
        <taxon>Apocrita</taxon>
        <taxon>Ichneumonoidea</taxon>
        <taxon>Braconidae</taxon>
        <taxon>Microgastrinae</taxon>
        <taxon>Cotesia</taxon>
    </lineage>
</organism>
<protein>
    <submittedName>
        <fullName evidence="2">Uncharacterized protein</fullName>
    </submittedName>
</protein>
<name>A0AAV7I9D0_COTGL</name>
<accession>A0AAV7I9D0</accession>
<dbReference type="Proteomes" id="UP000826195">
    <property type="component" value="Unassembled WGS sequence"/>
</dbReference>
<gene>
    <name evidence="2" type="ORF">KQX54_018695</name>
</gene>
<keyword evidence="3" id="KW-1185">Reference proteome</keyword>
<dbReference type="AlphaFoldDB" id="A0AAV7I9D0"/>
<feature type="region of interest" description="Disordered" evidence="1">
    <location>
        <begin position="64"/>
        <end position="110"/>
    </location>
</feature>
<evidence type="ECO:0000313" key="3">
    <source>
        <dbReference type="Proteomes" id="UP000826195"/>
    </source>
</evidence>
<feature type="compositionally biased region" description="Polar residues" evidence="1">
    <location>
        <begin position="100"/>
        <end position="110"/>
    </location>
</feature>
<sequence>MSMCISIFERTWEKREGEKDSGGSCHACVSSRYFFPTAGKTNPPPYCGKQLGSCGGFSASWELGAGGGLKNTPQPHRLVPPQKPPPPSTAVPKTRPRELNTLTTSRENDE</sequence>
<proteinExistence type="predicted"/>
<evidence type="ECO:0000256" key="1">
    <source>
        <dbReference type="SAM" id="MobiDB-lite"/>
    </source>
</evidence>
<dbReference type="EMBL" id="JAHXZJ010002237">
    <property type="protein sequence ID" value="KAH0547328.1"/>
    <property type="molecule type" value="Genomic_DNA"/>
</dbReference>
<reference evidence="2 3" key="1">
    <citation type="journal article" date="2021" name="J. Hered.">
        <title>A chromosome-level genome assembly of the parasitoid wasp, Cotesia glomerata (Hymenoptera: Braconidae).</title>
        <authorList>
            <person name="Pinto B.J."/>
            <person name="Weis J.J."/>
            <person name="Gamble T."/>
            <person name="Ode P.J."/>
            <person name="Paul R."/>
            <person name="Zaspel J.M."/>
        </authorList>
    </citation>
    <scope>NUCLEOTIDE SEQUENCE [LARGE SCALE GENOMIC DNA]</scope>
    <source>
        <strain evidence="2">CgM1</strain>
    </source>
</reference>
<comment type="caution">
    <text evidence="2">The sequence shown here is derived from an EMBL/GenBank/DDBJ whole genome shotgun (WGS) entry which is preliminary data.</text>
</comment>